<accession>A0A9D7HKW9</accession>
<name>A0A9D7HKW9_9PROT</name>
<dbReference type="Proteomes" id="UP000807785">
    <property type="component" value="Unassembled WGS sequence"/>
</dbReference>
<dbReference type="AlphaFoldDB" id="A0A9D7HKW9"/>
<proteinExistence type="predicted"/>
<organism evidence="1 2">
    <name type="scientific">Candidatus Methylophosphatis roskildensis</name>
    <dbReference type="NCBI Taxonomy" id="2899263"/>
    <lineage>
        <taxon>Bacteria</taxon>
        <taxon>Pseudomonadati</taxon>
        <taxon>Pseudomonadota</taxon>
        <taxon>Betaproteobacteria</taxon>
        <taxon>Nitrosomonadales</taxon>
        <taxon>Sterolibacteriaceae</taxon>
        <taxon>Candidatus Methylophosphatis</taxon>
    </lineage>
</organism>
<evidence type="ECO:0000313" key="2">
    <source>
        <dbReference type="Proteomes" id="UP000807785"/>
    </source>
</evidence>
<reference evidence="1" key="1">
    <citation type="submission" date="2020-10" db="EMBL/GenBank/DDBJ databases">
        <title>Connecting structure to function with the recovery of over 1000 high-quality activated sludge metagenome-assembled genomes encoding full-length rRNA genes using long-read sequencing.</title>
        <authorList>
            <person name="Singleton C.M."/>
            <person name="Petriglieri F."/>
            <person name="Kristensen J.M."/>
            <person name="Kirkegaard R.H."/>
            <person name="Michaelsen T.Y."/>
            <person name="Andersen M.H."/>
            <person name="Karst S.M."/>
            <person name="Dueholm M.S."/>
            <person name="Nielsen P.H."/>
            <person name="Albertsen M."/>
        </authorList>
    </citation>
    <scope>NUCLEOTIDE SEQUENCE</scope>
    <source>
        <strain evidence="1">Bjer_18-Q3-R1-45_BAT3C.347</strain>
    </source>
</reference>
<gene>
    <name evidence="1" type="ORF">IPH26_05380</name>
</gene>
<protein>
    <submittedName>
        <fullName evidence="1">Uncharacterized protein</fullName>
    </submittedName>
</protein>
<comment type="caution">
    <text evidence="1">The sequence shown here is derived from an EMBL/GenBank/DDBJ whole genome shotgun (WGS) entry which is preliminary data.</text>
</comment>
<dbReference type="EMBL" id="JADJEV010000002">
    <property type="protein sequence ID" value="MBK6972399.1"/>
    <property type="molecule type" value="Genomic_DNA"/>
</dbReference>
<sequence>MSTPVPPIAEIHDVASAKAWLARQPQANPSQLQAALATEIGHINQGTTGPAMRLSILEFLREPVAFAQTECAKKFTGRALPLAPHEQTAYEASRTLWQLLGDGYRLCLEAAEAGDPEARRDTALIAQRAIATASMLQFDAYRAQHEVGSVFWQNLHRLYAAAERQGCAETEVEDGLRLIGKTTSAGAGYALVLLLYAASPYQLSQRQLIALRRWIARWCSKVAILRAAPAEGNPAALPVDLAGSGPAGAIGGAGADLRWLDTTAMRGSIRARLVKLKEGVAPADLTLGDDLSAEAAEELLLHLYRHCSRSALPRVHPRRHAQGEIRVVSGLTGIHFHVSGKLFREPGSTSTMTRQHATELATFGRLSTAEEEGRAARDFAPESWHLIDQSAGGLRIARDAGPPQRRIGAGQLIALKGQSDESFLLAMTRWMVAVGQGGVHAGIMWIPGAPLGAIARTMELAGRETFERAFVLPEIGRLKVPASIILPLNSFRGPREIELINPTLGRLRLTALMQRGQDFDRVLFEPLS</sequence>
<evidence type="ECO:0000313" key="1">
    <source>
        <dbReference type="EMBL" id="MBK6972399.1"/>
    </source>
</evidence>